<evidence type="ECO:0000313" key="2">
    <source>
        <dbReference type="EMBL" id="BAA57929.1"/>
    </source>
</evidence>
<reference evidence="2" key="1">
    <citation type="journal article" date="1997" name="Proc. Natl. Acad. Sci. U.S.A.">
        <title>Complete nucleotide sequence of the chloroplast genome from the green alga Chlorella vulgaris: the existence of genes possibly involved in chloroplast division.</title>
        <authorList>
            <person name="Wakasugi T."/>
            <person name="Nagai T."/>
            <person name="Kapoor M."/>
            <person name="Sugita M."/>
            <person name="Ito M."/>
            <person name="Ito S."/>
            <person name="Tsudzuki J."/>
            <person name="Nakashima K."/>
            <person name="Tsudzuki T."/>
            <person name="Suzuki Y."/>
            <person name="Hamada A."/>
            <person name="Ohta T."/>
            <person name="Inamura A."/>
            <person name="Yoshinaga K."/>
            <person name="Sugiura M."/>
        </authorList>
    </citation>
    <scope>NUCLEOTIDE SEQUENCE</scope>
</reference>
<sequence length="117" mass="13258">MKTTNLALKKFSSIIVIGVIFFSSPAYPLVFVGGLFFGFGFIFFSYRNSVAGDLKSKLEARSGISLFFVGYYSGYFIIFFFSLLSCFFPKLEKGFLIFGDKFLNSKTTQLSVEKRSY</sequence>
<dbReference type="AlphaFoldDB" id="V9H0Y6"/>
<dbReference type="EMBL" id="AB001684">
    <property type="protein sequence ID" value="BAA57929.1"/>
    <property type="molecule type" value="Genomic_DNA"/>
</dbReference>
<geneLocation type="chloroplast" evidence="2"/>
<keyword evidence="2" id="KW-0150">Chloroplast</keyword>
<accession>V9H0Y6</accession>
<dbReference type="GeneID" id="1457437"/>
<proteinExistence type="predicted"/>
<keyword evidence="1" id="KW-0812">Transmembrane</keyword>
<keyword evidence="1" id="KW-1133">Transmembrane helix</keyword>
<feature type="transmembrane region" description="Helical" evidence="1">
    <location>
        <begin position="64"/>
        <end position="88"/>
    </location>
</feature>
<keyword evidence="2" id="KW-0934">Plastid</keyword>
<name>V9H0Y6_CHLVU</name>
<organism evidence="2">
    <name type="scientific">Chlorella vulgaris</name>
    <name type="common">Green alga</name>
    <dbReference type="NCBI Taxonomy" id="3077"/>
    <lineage>
        <taxon>Eukaryota</taxon>
        <taxon>Viridiplantae</taxon>
        <taxon>Chlorophyta</taxon>
        <taxon>core chlorophytes</taxon>
        <taxon>Trebouxiophyceae</taxon>
        <taxon>Chlorellales</taxon>
        <taxon>Chlorellaceae</taxon>
        <taxon>Chlorella clade</taxon>
        <taxon>Chlorella</taxon>
    </lineage>
</organism>
<feature type="transmembrane region" description="Helical" evidence="1">
    <location>
        <begin position="12"/>
        <end position="44"/>
    </location>
</feature>
<evidence type="ECO:0000256" key="1">
    <source>
        <dbReference type="SAM" id="Phobius"/>
    </source>
</evidence>
<dbReference type="RefSeq" id="NP_045853.1">
    <property type="nucleotide sequence ID" value="NC_001865.1"/>
</dbReference>
<protein>
    <submittedName>
        <fullName evidence="2">Uncharacterized protein</fullName>
    </submittedName>
</protein>
<keyword evidence="1" id="KW-0472">Membrane</keyword>